<reference evidence="2" key="2">
    <citation type="submission" date="2020-09" db="EMBL/GenBank/DDBJ databases">
        <authorList>
            <person name="Sun Q."/>
            <person name="Sedlacek I."/>
        </authorList>
    </citation>
    <scope>NUCLEOTIDE SEQUENCE</scope>
    <source>
        <strain evidence="2">CCM 7217</strain>
    </source>
</reference>
<protein>
    <submittedName>
        <fullName evidence="2">Uncharacterized protein</fullName>
    </submittedName>
</protein>
<gene>
    <name evidence="2" type="ORF">GCM10007209_26960</name>
</gene>
<sequence length="303" mass="34117">MPPKAHRLINYEKEYAETGEAPKESSYRDHELRARVQEKADLIGPRIDSLWEDITSIALLDDVAIRGHHSPRSLGTTFGSIASTLYQDDGVAGAEWASNFLAGVVEGLDTRAPHDSVTKDAAKEETSALLSRVESKSMERIESEAKESDEFFEATYVKKEQDRREAKQYIGGVLSSHDIDHSQHHITSIQFELTDSPVGYPMSNRDFSPADSISEDEILTYAAENRIEQTDKLWKAIGQDLDRLRREWRGQSIREVFEQVASHSREKAAHTDTIVKEFSSTDPVIAILKDLSGRTGRRKDESL</sequence>
<organism evidence="2 3">
    <name type="scientific">Haloferax sulfurifontis</name>
    <dbReference type="NCBI Taxonomy" id="255616"/>
    <lineage>
        <taxon>Archaea</taxon>
        <taxon>Methanobacteriati</taxon>
        <taxon>Methanobacteriota</taxon>
        <taxon>Stenosarchaea group</taxon>
        <taxon>Halobacteria</taxon>
        <taxon>Halobacteriales</taxon>
        <taxon>Haloferacaceae</taxon>
        <taxon>Haloferax</taxon>
    </lineage>
</organism>
<reference evidence="2" key="1">
    <citation type="journal article" date="2014" name="Int. J. Syst. Evol. Microbiol.">
        <title>Complete genome sequence of Corynebacterium casei LMG S-19264T (=DSM 44701T), isolated from a smear-ripened cheese.</title>
        <authorList>
            <consortium name="US DOE Joint Genome Institute (JGI-PGF)"/>
            <person name="Walter F."/>
            <person name="Albersmeier A."/>
            <person name="Kalinowski J."/>
            <person name="Ruckert C."/>
        </authorList>
    </citation>
    <scope>NUCLEOTIDE SEQUENCE</scope>
    <source>
        <strain evidence="2">CCM 7217</strain>
    </source>
</reference>
<dbReference type="Proteomes" id="UP000646833">
    <property type="component" value="Unassembled WGS sequence"/>
</dbReference>
<accession>A0A830E7Z4</accession>
<evidence type="ECO:0000313" key="3">
    <source>
        <dbReference type="Proteomes" id="UP000646833"/>
    </source>
</evidence>
<dbReference type="AlphaFoldDB" id="A0A830E7Z4"/>
<proteinExistence type="predicted"/>
<evidence type="ECO:0000256" key="1">
    <source>
        <dbReference type="SAM" id="MobiDB-lite"/>
    </source>
</evidence>
<evidence type="ECO:0000313" key="2">
    <source>
        <dbReference type="EMBL" id="GGC63430.1"/>
    </source>
</evidence>
<feature type="region of interest" description="Disordered" evidence="1">
    <location>
        <begin position="1"/>
        <end position="28"/>
    </location>
</feature>
<feature type="compositionally biased region" description="Basic and acidic residues" evidence="1">
    <location>
        <begin position="9"/>
        <end position="28"/>
    </location>
</feature>
<dbReference type="RefSeq" id="WP_188424104.1">
    <property type="nucleotide sequence ID" value="NZ_BMCI01000004.1"/>
</dbReference>
<dbReference type="EMBL" id="BMCI01000004">
    <property type="protein sequence ID" value="GGC63430.1"/>
    <property type="molecule type" value="Genomic_DNA"/>
</dbReference>
<name>A0A830E7Z4_9EURY</name>
<comment type="caution">
    <text evidence="2">The sequence shown here is derived from an EMBL/GenBank/DDBJ whole genome shotgun (WGS) entry which is preliminary data.</text>
</comment>